<evidence type="ECO:0000313" key="3">
    <source>
        <dbReference type="Proteomes" id="UP001597493"/>
    </source>
</evidence>
<comment type="caution">
    <text evidence="2">The sequence shown here is derived from an EMBL/GenBank/DDBJ whole genome shotgun (WGS) entry which is preliminary data.</text>
</comment>
<name>A0ABW5QUI5_9BACL</name>
<keyword evidence="1" id="KW-1133">Transmembrane helix</keyword>
<organism evidence="2 3">
    <name type="scientific">Paenibacillus thailandensis</name>
    <dbReference type="NCBI Taxonomy" id="393250"/>
    <lineage>
        <taxon>Bacteria</taxon>
        <taxon>Bacillati</taxon>
        <taxon>Bacillota</taxon>
        <taxon>Bacilli</taxon>
        <taxon>Bacillales</taxon>
        <taxon>Paenibacillaceae</taxon>
        <taxon>Paenibacillus</taxon>
    </lineage>
</organism>
<sequence>MNHYGYRKPDGPSGSGRFLSLAFGAIVFIIIMSVLFNACSSSNYGGSSVSWSSSDNAGTAGQAKQETTVPWDYRIAEAEVGDLIGQDMTVLPDNELMPNDGNYGTGDKIWALQYMDAEMTTDSDGKNEIKLSAWRTIKTFKTKEEAEADMNKLKVRIKTETKLVGVYKTEYNGETRQFAVLELPSGNRVKQPIDAERYGALKSADKANIILEEVHDFADYDLTYAKFRGWAS</sequence>
<proteinExistence type="predicted"/>
<protein>
    <submittedName>
        <fullName evidence="2">Signal peptide protein</fullName>
    </submittedName>
</protein>
<evidence type="ECO:0000313" key="2">
    <source>
        <dbReference type="EMBL" id="MFD2659835.1"/>
    </source>
</evidence>
<gene>
    <name evidence="2" type="ORF">ACFSW5_06075</name>
</gene>
<evidence type="ECO:0000256" key="1">
    <source>
        <dbReference type="SAM" id="Phobius"/>
    </source>
</evidence>
<keyword evidence="1" id="KW-0812">Transmembrane</keyword>
<reference evidence="3" key="1">
    <citation type="journal article" date="2019" name="Int. J. Syst. Evol. Microbiol.">
        <title>The Global Catalogue of Microorganisms (GCM) 10K type strain sequencing project: providing services to taxonomists for standard genome sequencing and annotation.</title>
        <authorList>
            <consortium name="The Broad Institute Genomics Platform"/>
            <consortium name="The Broad Institute Genome Sequencing Center for Infectious Disease"/>
            <person name="Wu L."/>
            <person name="Ma J."/>
        </authorList>
    </citation>
    <scope>NUCLEOTIDE SEQUENCE [LARGE SCALE GENOMIC DNA]</scope>
    <source>
        <strain evidence="3">TISTR 1827</strain>
    </source>
</reference>
<accession>A0ABW5QUI5</accession>
<dbReference type="EMBL" id="JBHUMY010000006">
    <property type="protein sequence ID" value="MFD2659835.1"/>
    <property type="molecule type" value="Genomic_DNA"/>
</dbReference>
<keyword evidence="3" id="KW-1185">Reference proteome</keyword>
<keyword evidence="1" id="KW-0472">Membrane</keyword>
<dbReference type="RefSeq" id="WP_379270514.1">
    <property type="nucleotide sequence ID" value="NZ_JBHUGT010000015.1"/>
</dbReference>
<feature type="transmembrane region" description="Helical" evidence="1">
    <location>
        <begin position="18"/>
        <end position="38"/>
    </location>
</feature>
<dbReference type="Proteomes" id="UP001597493">
    <property type="component" value="Unassembled WGS sequence"/>
</dbReference>